<name>A0A6A5TKI4_9PLEO</name>
<accession>A0A6A5TKI4</accession>
<feature type="compositionally biased region" description="Polar residues" evidence="1">
    <location>
        <begin position="81"/>
        <end position="96"/>
    </location>
</feature>
<dbReference type="Proteomes" id="UP000800035">
    <property type="component" value="Unassembled WGS sequence"/>
</dbReference>
<evidence type="ECO:0000256" key="1">
    <source>
        <dbReference type="SAM" id="MobiDB-lite"/>
    </source>
</evidence>
<reference evidence="2" key="1">
    <citation type="journal article" date="2020" name="Stud. Mycol.">
        <title>101 Dothideomycetes genomes: a test case for predicting lifestyles and emergence of pathogens.</title>
        <authorList>
            <person name="Haridas S."/>
            <person name="Albert R."/>
            <person name="Binder M."/>
            <person name="Bloem J."/>
            <person name="Labutti K."/>
            <person name="Salamov A."/>
            <person name="Andreopoulos B."/>
            <person name="Baker S."/>
            <person name="Barry K."/>
            <person name="Bills G."/>
            <person name="Bluhm B."/>
            <person name="Cannon C."/>
            <person name="Castanera R."/>
            <person name="Culley D."/>
            <person name="Daum C."/>
            <person name="Ezra D."/>
            <person name="Gonzalez J."/>
            <person name="Henrissat B."/>
            <person name="Kuo A."/>
            <person name="Liang C."/>
            <person name="Lipzen A."/>
            <person name="Lutzoni F."/>
            <person name="Magnuson J."/>
            <person name="Mondo S."/>
            <person name="Nolan M."/>
            <person name="Ohm R."/>
            <person name="Pangilinan J."/>
            <person name="Park H.-J."/>
            <person name="Ramirez L."/>
            <person name="Alfaro M."/>
            <person name="Sun H."/>
            <person name="Tritt A."/>
            <person name="Yoshinaga Y."/>
            <person name="Zwiers L.-H."/>
            <person name="Turgeon B."/>
            <person name="Goodwin S."/>
            <person name="Spatafora J."/>
            <person name="Crous P."/>
            <person name="Grigoriev I."/>
        </authorList>
    </citation>
    <scope>NUCLEOTIDE SEQUENCE</scope>
    <source>
        <strain evidence="2">CBS 675.92</strain>
    </source>
</reference>
<organism evidence="2 3">
    <name type="scientific">Byssothecium circinans</name>
    <dbReference type="NCBI Taxonomy" id="147558"/>
    <lineage>
        <taxon>Eukaryota</taxon>
        <taxon>Fungi</taxon>
        <taxon>Dikarya</taxon>
        <taxon>Ascomycota</taxon>
        <taxon>Pezizomycotina</taxon>
        <taxon>Dothideomycetes</taxon>
        <taxon>Pleosporomycetidae</taxon>
        <taxon>Pleosporales</taxon>
        <taxon>Massarineae</taxon>
        <taxon>Massarinaceae</taxon>
        <taxon>Byssothecium</taxon>
    </lineage>
</organism>
<evidence type="ECO:0000313" key="2">
    <source>
        <dbReference type="EMBL" id="KAF1952704.1"/>
    </source>
</evidence>
<protein>
    <submittedName>
        <fullName evidence="2">Uncharacterized protein</fullName>
    </submittedName>
</protein>
<dbReference type="EMBL" id="ML977009">
    <property type="protein sequence ID" value="KAF1952704.1"/>
    <property type="molecule type" value="Genomic_DNA"/>
</dbReference>
<feature type="region of interest" description="Disordered" evidence="1">
    <location>
        <begin position="38"/>
        <end position="102"/>
    </location>
</feature>
<sequence length="301" mass="33771">MARVKFVNRANPDGTAHSSTHIAPGRHIAALPLSSCDETAPGCSEPNGSALLTPPESSPETPNRPLAQPSAPELPRMRPAQRTTVRTQHSELQSQDPRIGELPPARYEANERRRMHKYQHDHHYMPKPGFFSTGLEYIGRSASRQIRHERVRLTPFNEDAMEIYQSNKRSYETAFLHGRSPSSPVFPINPPHGDEPDPLILPPVEGLNAGLTMHPIDQYSPNYPIREQGPGFRRPVPIAYSPADTWTFLGGTATLGNRRERASERWRRMRNSQRMAQSVTAQEADIMAQFIDFEAAAKTET</sequence>
<gene>
    <name evidence="2" type="ORF">CC80DRAFT_552203</name>
</gene>
<feature type="region of interest" description="Disordered" evidence="1">
    <location>
        <begin position="1"/>
        <end position="21"/>
    </location>
</feature>
<dbReference type="AlphaFoldDB" id="A0A6A5TKI4"/>
<proteinExistence type="predicted"/>
<evidence type="ECO:0000313" key="3">
    <source>
        <dbReference type="Proteomes" id="UP000800035"/>
    </source>
</evidence>
<keyword evidence="3" id="KW-1185">Reference proteome</keyword>